<comment type="caution">
    <text evidence="5">The sequence shown here is derived from an EMBL/GenBank/DDBJ whole genome shotgun (WGS) entry which is preliminary data.</text>
</comment>
<organism evidence="5 6">
    <name type="scientific">Nocardia rhamnosiphila</name>
    <dbReference type="NCBI Taxonomy" id="426716"/>
    <lineage>
        <taxon>Bacteria</taxon>
        <taxon>Bacillati</taxon>
        <taxon>Actinomycetota</taxon>
        <taxon>Actinomycetes</taxon>
        <taxon>Mycobacteriales</taxon>
        <taxon>Nocardiaceae</taxon>
        <taxon>Nocardia</taxon>
    </lineage>
</organism>
<evidence type="ECO:0000259" key="4">
    <source>
        <dbReference type="Pfam" id="PF21761"/>
    </source>
</evidence>
<sequence length="306" mass="31867">MSSTIVEVLASSGSHQNGRNMTVAVIGLGEMGSALATAILDAGHRVVVWNRSAKKAEPLVAKGARAAASPESAVSEAQLLIVNVQGAAVAAELLQSVGTKLAGRTVVNLTDGPSDQATAAAELVTAHGADYLHGQIMTIAPAIGSPDAVIFFGGPRRVFDRHEAELRALGGRATHVSTDPSVPLVYGMAFHGIMWGLLNGFLHAAALLRNAGISIESYSAQAEPSLAALPSLFPMFGAEIDRAEYATAFGALKHHLPSIDDLIAESRARGVDDTLPSYTRQMVADALSAGHGDDSYSRLVEHFDRG</sequence>
<dbReference type="RefSeq" id="WP_356954945.1">
    <property type="nucleotide sequence ID" value="NZ_JBEYBD010000003.1"/>
</dbReference>
<keyword evidence="2" id="KW-0560">Oxidoreductase</keyword>
<evidence type="ECO:0000256" key="2">
    <source>
        <dbReference type="ARBA" id="ARBA00023002"/>
    </source>
</evidence>
<keyword evidence="6" id="KW-1185">Reference proteome</keyword>
<dbReference type="SUPFAM" id="SSF51735">
    <property type="entry name" value="NAD(P)-binding Rossmann-fold domains"/>
    <property type="match status" value="1"/>
</dbReference>
<dbReference type="InterPro" id="IPR015815">
    <property type="entry name" value="HIBADH-related"/>
</dbReference>
<dbReference type="PIRSF" id="PIRSF000103">
    <property type="entry name" value="HIBADH"/>
    <property type="match status" value="1"/>
</dbReference>
<dbReference type="PANTHER" id="PTHR43580">
    <property type="entry name" value="OXIDOREDUCTASE GLYR1-RELATED"/>
    <property type="match status" value="1"/>
</dbReference>
<evidence type="ECO:0000313" key="5">
    <source>
        <dbReference type="EMBL" id="MEU1951029.1"/>
    </source>
</evidence>
<evidence type="ECO:0000256" key="1">
    <source>
        <dbReference type="ARBA" id="ARBA00009080"/>
    </source>
</evidence>
<dbReference type="Gene3D" id="1.10.1040.10">
    <property type="entry name" value="N-(1-d-carboxylethyl)-l-norvaline Dehydrogenase, domain 2"/>
    <property type="match status" value="1"/>
</dbReference>
<dbReference type="InterPro" id="IPR048666">
    <property type="entry name" value="RedAm-like_C"/>
</dbReference>
<feature type="domain" description="NADPH-dependent reductive aminase-like C-terminal" evidence="4">
    <location>
        <begin position="179"/>
        <end position="304"/>
    </location>
</feature>
<accession>A0ABV2WJG4</accession>
<dbReference type="InterPro" id="IPR006115">
    <property type="entry name" value="6PGDH_NADP-bd"/>
</dbReference>
<dbReference type="InterPro" id="IPR036291">
    <property type="entry name" value="NAD(P)-bd_dom_sf"/>
</dbReference>
<evidence type="ECO:0000313" key="6">
    <source>
        <dbReference type="Proteomes" id="UP001550628"/>
    </source>
</evidence>
<name>A0ABV2WJG4_9NOCA</name>
<dbReference type="InterPro" id="IPR013328">
    <property type="entry name" value="6PGD_dom2"/>
</dbReference>
<evidence type="ECO:0000259" key="3">
    <source>
        <dbReference type="Pfam" id="PF03446"/>
    </source>
</evidence>
<dbReference type="EMBL" id="JBEYBF010000002">
    <property type="protein sequence ID" value="MEU1951029.1"/>
    <property type="molecule type" value="Genomic_DNA"/>
</dbReference>
<comment type="similarity">
    <text evidence="1">Belongs to the HIBADH-related family.</text>
</comment>
<dbReference type="Gene3D" id="3.40.50.720">
    <property type="entry name" value="NAD(P)-binding Rossmann-like Domain"/>
    <property type="match status" value="1"/>
</dbReference>
<reference evidence="5 6" key="1">
    <citation type="submission" date="2024-06" db="EMBL/GenBank/DDBJ databases">
        <title>The Natural Products Discovery Center: Release of the First 8490 Sequenced Strains for Exploring Actinobacteria Biosynthetic Diversity.</title>
        <authorList>
            <person name="Kalkreuter E."/>
            <person name="Kautsar S.A."/>
            <person name="Yang D."/>
            <person name="Bader C.D."/>
            <person name="Teijaro C.N."/>
            <person name="Fluegel L."/>
            <person name="Davis C.M."/>
            <person name="Simpson J.R."/>
            <person name="Lauterbach L."/>
            <person name="Steele A.D."/>
            <person name="Gui C."/>
            <person name="Meng S."/>
            <person name="Li G."/>
            <person name="Viehrig K."/>
            <person name="Ye F."/>
            <person name="Su P."/>
            <person name="Kiefer A.F."/>
            <person name="Nichols A."/>
            <person name="Cepeda A.J."/>
            <person name="Yan W."/>
            <person name="Fan B."/>
            <person name="Jiang Y."/>
            <person name="Adhikari A."/>
            <person name="Zheng C.-J."/>
            <person name="Schuster L."/>
            <person name="Cowan T.M."/>
            <person name="Smanski M.J."/>
            <person name="Chevrette M.G."/>
            <person name="De Carvalho L.P.S."/>
            <person name="Shen B."/>
        </authorList>
    </citation>
    <scope>NUCLEOTIDE SEQUENCE [LARGE SCALE GENOMIC DNA]</scope>
    <source>
        <strain evidence="5 6">NPDC019708</strain>
    </source>
</reference>
<gene>
    <name evidence="5" type="ORF">ABZ510_04140</name>
</gene>
<feature type="domain" description="6-phosphogluconate dehydrogenase NADP-binding" evidence="3">
    <location>
        <begin position="22"/>
        <end position="175"/>
    </location>
</feature>
<dbReference type="Pfam" id="PF03446">
    <property type="entry name" value="NAD_binding_2"/>
    <property type="match status" value="1"/>
</dbReference>
<dbReference type="Pfam" id="PF21761">
    <property type="entry name" value="RedAm-like_C"/>
    <property type="match status" value="1"/>
</dbReference>
<dbReference type="InterPro" id="IPR051265">
    <property type="entry name" value="HIBADH-related_NP60_sf"/>
</dbReference>
<dbReference type="PANTHER" id="PTHR43580:SF2">
    <property type="entry name" value="CYTOKINE-LIKE NUCLEAR FACTOR N-PAC"/>
    <property type="match status" value="1"/>
</dbReference>
<protein>
    <submittedName>
        <fullName evidence="5">NAD(P)-binding domain-containing protein</fullName>
    </submittedName>
</protein>
<proteinExistence type="inferred from homology"/>
<dbReference type="Proteomes" id="UP001550628">
    <property type="component" value="Unassembled WGS sequence"/>
</dbReference>